<organism evidence="3 4">
    <name type="scientific">Suillus discolor</name>
    <dbReference type="NCBI Taxonomy" id="1912936"/>
    <lineage>
        <taxon>Eukaryota</taxon>
        <taxon>Fungi</taxon>
        <taxon>Dikarya</taxon>
        <taxon>Basidiomycota</taxon>
        <taxon>Agaricomycotina</taxon>
        <taxon>Agaricomycetes</taxon>
        <taxon>Agaricomycetidae</taxon>
        <taxon>Boletales</taxon>
        <taxon>Suillineae</taxon>
        <taxon>Suillaceae</taxon>
        <taxon>Suillus</taxon>
    </lineage>
</organism>
<evidence type="ECO:0000259" key="2">
    <source>
        <dbReference type="Pfam" id="PF18803"/>
    </source>
</evidence>
<proteinExistence type="predicted"/>
<dbReference type="OrthoDB" id="3192989at2759"/>
<sequence length="1153" mass="132095">MADPAVTILSKILRGHVDDLLHDSSPYELLIGDKINDNLLQRARTRLWAKWQDLLSSTGSDVTANVITEIELTRAAVVIAHAVVNPLRADLDVDRHGRILAWYLPEIMVPDRMDRVNQSIKLLRPALDQSLPKPTQKAKQPWRSQGFVMPSAEHLWSTITSVIAPDQYQAGVESVANMKDMSFLDWKLSSIERPQVIETLELSPSFYDLLVSLGKAHHAILALPDLGAELAYPPGTMVYILGKVLEHGVPKWGDGERIVIAHFVKDKVHDRLGVPRPKYPDQRDFLNRVGAGIFPRSKHYVLKKTASSLKAISYSFQDRGKLSQKKDLDVDYVTHQPTRDRKGKPSWVESCADALYETLPEHTTSPRKRARAVDAESPDIPEDDLNQEMFGDFAIDGEAPEQGRKTKTQNDFIAEYLTHRDTYLDVILDLEKFATGISWCQPCLLKSHQSLPFHKIQLWNGKCFEDDTLADQGFICCSKQDYFLPVPHSPRTAFTFEVLDHFLIDALECKTSAMSFFEKIRRLTNNAFPDTVPDRYRELMRVSRLWRDLKNRKWFGFGHDKEAPPSAGDLALFCPSCPQPGINMPLVWEQQYERQLSPGRYLWYTAQSQCQLTICVDWPVPLVHSSESVLADYLWLVMKRLVVDGNFTAQHMNMRQPELDVFLSDGLGYMVTDREYQAHLTSAIESKEWNLNFGQRVANCPGLALPDNTKIVAAVGKFHLSTHKLACFARYSLNFIQGAGQVDGEILETLWAPFNKISPTARSMSQAHRQEILDDHMRNSNWRKLVRIVKTLLRKYKRANKGIEDTRLPFEELTGSLDVIKVRAWEKDEEKAKDERGEHLDIYQLKIDKGKLGSISWLIDGINIEDSQDALRIAIRQLPKDASAVQRAALQEKRQKLAARISKFHEIADAMTEGIEVHADAVEEVWEAADIEDVLEEMDEAVPAEVMAIWMPSSVPRNEALALGLHTLQAEELELRKGQANDCLEKLRQALGHKAIIYRQHFRSADSTWTGTRSKQEALQCRIKIEKCVRRYQRARSSIQRLGADEDTLTTIYQDIQLHQLSVDKEVTEENRYGQGSDRLAWFWRVNNGHDLKEDVWMDEFYRVNWLKAKARWQRWEEELRLVQHEMGWTVLLWGRFALDAENSFKDKLIVVT</sequence>
<evidence type="ECO:0000313" key="4">
    <source>
        <dbReference type="Proteomes" id="UP000823399"/>
    </source>
</evidence>
<dbReference type="InterPro" id="IPR041457">
    <property type="entry name" value="CxC2_KDZ-assoc"/>
</dbReference>
<keyword evidence="4" id="KW-1185">Reference proteome</keyword>
<dbReference type="Proteomes" id="UP000823399">
    <property type="component" value="Unassembled WGS sequence"/>
</dbReference>
<feature type="region of interest" description="Disordered" evidence="1">
    <location>
        <begin position="362"/>
        <end position="381"/>
    </location>
</feature>
<evidence type="ECO:0000313" key="3">
    <source>
        <dbReference type="EMBL" id="KAG2109947.1"/>
    </source>
</evidence>
<reference evidence="3" key="1">
    <citation type="journal article" date="2020" name="New Phytol.">
        <title>Comparative genomics reveals dynamic genome evolution in host specialist ectomycorrhizal fungi.</title>
        <authorList>
            <person name="Lofgren L.A."/>
            <person name="Nguyen N.H."/>
            <person name="Vilgalys R."/>
            <person name="Ruytinx J."/>
            <person name="Liao H.L."/>
            <person name="Branco S."/>
            <person name="Kuo A."/>
            <person name="LaButti K."/>
            <person name="Lipzen A."/>
            <person name="Andreopoulos W."/>
            <person name="Pangilinan J."/>
            <person name="Riley R."/>
            <person name="Hundley H."/>
            <person name="Na H."/>
            <person name="Barry K."/>
            <person name="Grigoriev I.V."/>
            <person name="Stajich J.E."/>
            <person name="Kennedy P.G."/>
        </authorList>
    </citation>
    <scope>NUCLEOTIDE SEQUENCE</scope>
    <source>
        <strain evidence="3">FC423</strain>
    </source>
</reference>
<comment type="caution">
    <text evidence="3">The sequence shown here is derived from an EMBL/GenBank/DDBJ whole genome shotgun (WGS) entry which is preliminary data.</text>
</comment>
<accession>A0A9P7JV12</accession>
<dbReference type="RefSeq" id="XP_041293815.1">
    <property type="nucleotide sequence ID" value="XM_041433592.1"/>
</dbReference>
<dbReference type="InterPro" id="IPR040521">
    <property type="entry name" value="KDZ"/>
</dbReference>
<dbReference type="AlphaFoldDB" id="A0A9P7JV12"/>
<dbReference type="Gene3D" id="3.60.130.30">
    <property type="match status" value="1"/>
</dbReference>
<feature type="domain" description="CxC2-like cysteine cluster KDZ transposase-associated" evidence="2">
    <location>
        <begin position="480"/>
        <end position="527"/>
    </location>
</feature>
<evidence type="ECO:0000256" key="1">
    <source>
        <dbReference type="SAM" id="MobiDB-lite"/>
    </source>
</evidence>
<protein>
    <recommendedName>
        <fullName evidence="2">CxC2-like cysteine cluster KDZ transposase-associated domain-containing protein</fullName>
    </recommendedName>
</protein>
<gene>
    <name evidence="3" type="ORF">F5147DRAFT_652126</name>
</gene>
<dbReference type="Pfam" id="PF18758">
    <property type="entry name" value="KDZ"/>
    <property type="match status" value="1"/>
</dbReference>
<dbReference type="GeneID" id="64695851"/>
<dbReference type="EMBL" id="JABBWM010000022">
    <property type="protein sequence ID" value="KAG2109947.1"/>
    <property type="molecule type" value="Genomic_DNA"/>
</dbReference>
<dbReference type="Pfam" id="PF18803">
    <property type="entry name" value="CxC2"/>
    <property type="match status" value="1"/>
</dbReference>
<name>A0A9P7JV12_9AGAM</name>